<organism evidence="1">
    <name type="scientific">marine sediment metagenome</name>
    <dbReference type="NCBI Taxonomy" id="412755"/>
    <lineage>
        <taxon>unclassified sequences</taxon>
        <taxon>metagenomes</taxon>
        <taxon>ecological metagenomes</taxon>
    </lineage>
</organism>
<protein>
    <submittedName>
        <fullName evidence="1">Uncharacterized protein</fullName>
    </submittedName>
</protein>
<feature type="non-terminal residue" evidence="1">
    <location>
        <position position="51"/>
    </location>
</feature>
<reference evidence="1" key="1">
    <citation type="journal article" date="2014" name="Front. Microbiol.">
        <title>High frequency of phylogenetically diverse reductive dehalogenase-homologous genes in deep subseafloor sedimentary metagenomes.</title>
        <authorList>
            <person name="Kawai M."/>
            <person name="Futagami T."/>
            <person name="Toyoda A."/>
            <person name="Takaki Y."/>
            <person name="Nishi S."/>
            <person name="Hori S."/>
            <person name="Arai W."/>
            <person name="Tsubouchi T."/>
            <person name="Morono Y."/>
            <person name="Uchiyama I."/>
            <person name="Ito T."/>
            <person name="Fujiyama A."/>
            <person name="Inagaki F."/>
            <person name="Takami H."/>
        </authorList>
    </citation>
    <scope>NUCLEOTIDE SEQUENCE</scope>
    <source>
        <strain evidence="1">Expedition CK06-06</strain>
    </source>
</reference>
<comment type="caution">
    <text evidence="1">The sequence shown here is derived from an EMBL/GenBank/DDBJ whole genome shotgun (WGS) entry which is preliminary data.</text>
</comment>
<gene>
    <name evidence="1" type="ORF">S06H3_64663</name>
</gene>
<evidence type="ECO:0000313" key="1">
    <source>
        <dbReference type="EMBL" id="GAI55370.1"/>
    </source>
</evidence>
<sequence length="51" mass="5885">MKLEKVKEIIHLNIKEASHKMPADVITALKISIEAIIAVQYVRRNYPDICH</sequence>
<dbReference type="EMBL" id="BARV01043269">
    <property type="protein sequence ID" value="GAI55370.1"/>
    <property type="molecule type" value="Genomic_DNA"/>
</dbReference>
<proteinExistence type="predicted"/>
<dbReference type="AlphaFoldDB" id="X1QWV8"/>
<accession>X1QWV8</accession>
<name>X1QWV8_9ZZZZ</name>